<dbReference type="PANTHER" id="PTHR21236:SF1">
    <property type="entry name" value="PROTEIN YIPF6"/>
    <property type="match status" value="1"/>
</dbReference>
<evidence type="ECO:0000313" key="10">
    <source>
        <dbReference type="Proteomes" id="UP000646827"/>
    </source>
</evidence>
<feature type="transmembrane region" description="Helical" evidence="6">
    <location>
        <begin position="258"/>
        <end position="276"/>
    </location>
</feature>
<dbReference type="AlphaFoldDB" id="A0A8H7S2W6"/>
<feature type="transmembrane region" description="Helical" evidence="6">
    <location>
        <begin position="226"/>
        <end position="246"/>
    </location>
</feature>
<evidence type="ECO:0000256" key="7">
    <source>
        <dbReference type="SAM" id="MobiDB-lite"/>
    </source>
</evidence>
<dbReference type="InterPro" id="IPR006977">
    <property type="entry name" value="Yip1_dom"/>
</dbReference>
<proteinExistence type="inferred from homology"/>
<feature type="transmembrane region" description="Helical" evidence="6">
    <location>
        <begin position="166"/>
        <end position="187"/>
    </location>
</feature>
<dbReference type="OrthoDB" id="411251at2759"/>
<evidence type="ECO:0000256" key="2">
    <source>
        <dbReference type="ARBA" id="ARBA00010596"/>
    </source>
</evidence>
<evidence type="ECO:0000313" key="9">
    <source>
        <dbReference type="EMBL" id="KAG2222569.1"/>
    </source>
</evidence>
<sequence length="277" mass="30287">MLSASHTGDGNKNDLYDNPFASSSDRDHFYVEPDLDLAGQSTTRTTTTTTTTPPSKHIEANPFAYSQQVSGSIGSSSIPLNEQSYQSQQQQQSFHQASYSGEDTLDEPVSTTILRDLKQVANKLQQVLHPKGDRNVLKDWDLWGPLILCLSLAIILSGSAPGDQAVSIFTGVFVIVWLGAAVVTLNAKLLGGAVSFFQSVCVLGYCLFPLVAAAIVALFVKLIWVRLPLAILTFLWSTYASVGFLSESEVHLRNRRALAVYPLCLFYLIISWLVLIS</sequence>
<keyword evidence="10" id="KW-1185">Reference proteome</keyword>
<evidence type="ECO:0000259" key="8">
    <source>
        <dbReference type="Pfam" id="PF04893"/>
    </source>
</evidence>
<name>A0A8H7S2W6_9FUNG</name>
<feature type="region of interest" description="Disordered" evidence="7">
    <location>
        <begin position="1"/>
        <end position="20"/>
    </location>
</feature>
<evidence type="ECO:0000256" key="6">
    <source>
        <dbReference type="RuleBase" id="RU361264"/>
    </source>
</evidence>
<dbReference type="PANTHER" id="PTHR21236">
    <property type="entry name" value="GOLGI MEMBRANE PROTEIN YIP1"/>
    <property type="match status" value="1"/>
</dbReference>
<keyword evidence="3 6" id="KW-0812">Transmembrane</keyword>
<comment type="subcellular location">
    <subcellularLocation>
        <location evidence="6">Golgi apparatus membrane</location>
        <topology evidence="6">Multi-pass membrane protein</topology>
    </subcellularLocation>
    <subcellularLocation>
        <location evidence="1">Membrane</location>
        <topology evidence="1">Multi-pass membrane protein</topology>
    </subcellularLocation>
</comment>
<keyword evidence="4 6" id="KW-1133">Transmembrane helix</keyword>
<dbReference type="GO" id="GO:0000139">
    <property type="term" value="C:Golgi membrane"/>
    <property type="evidence" value="ECO:0007669"/>
    <property type="project" value="UniProtKB-SubCell"/>
</dbReference>
<dbReference type="EMBL" id="JAEPRB010000080">
    <property type="protein sequence ID" value="KAG2222569.1"/>
    <property type="molecule type" value="Genomic_DNA"/>
</dbReference>
<dbReference type="GO" id="GO:0005802">
    <property type="term" value="C:trans-Golgi network"/>
    <property type="evidence" value="ECO:0007669"/>
    <property type="project" value="TreeGrafter"/>
</dbReference>
<reference evidence="9 10" key="1">
    <citation type="submission" date="2020-12" db="EMBL/GenBank/DDBJ databases">
        <title>Metabolic potential, ecology and presence of endohyphal bacteria is reflected in genomic diversity of Mucoromycotina.</title>
        <authorList>
            <person name="Muszewska A."/>
            <person name="Okrasinska A."/>
            <person name="Steczkiewicz K."/>
            <person name="Drgas O."/>
            <person name="Orlowska M."/>
            <person name="Perlinska-Lenart U."/>
            <person name="Aleksandrzak-Piekarczyk T."/>
            <person name="Szatraj K."/>
            <person name="Zielenkiewicz U."/>
            <person name="Pilsyk S."/>
            <person name="Malc E."/>
            <person name="Mieczkowski P."/>
            <person name="Kruszewska J.S."/>
            <person name="Biernat P."/>
            <person name="Pawlowska J."/>
        </authorList>
    </citation>
    <scope>NUCLEOTIDE SEQUENCE [LARGE SCALE GENOMIC DNA]</scope>
    <source>
        <strain evidence="9 10">CBS 142.35</strain>
    </source>
</reference>
<dbReference type="Pfam" id="PF04893">
    <property type="entry name" value="Yip1"/>
    <property type="match status" value="1"/>
</dbReference>
<evidence type="ECO:0000256" key="1">
    <source>
        <dbReference type="ARBA" id="ARBA00004141"/>
    </source>
</evidence>
<feature type="transmembrane region" description="Helical" evidence="6">
    <location>
        <begin position="199"/>
        <end position="220"/>
    </location>
</feature>
<dbReference type="InterPro" id="IPR045231">
    <property type="entry name" value="Yip1/4-like"/>
</dbReference>
<feature type="domain" description="Yip1" evidence="8">
    <location>
        <begin position="134"/>
        <end position="273"/>
    </location>
</feature>
<evidence type="ECO:0000256" key="3">
    <source>
        <dbReference type="ARBA" id="ARBA00022692"/>
    </source>
</evidence>
<keyword evidence="5 6" id="KW-0472">Membrane</keyword>
<evidence type="ECO:0000256" key="4">
    <source>
        <dbReference type="ARBA" id="ARBA00022989"/>
    </source>
</evidence>
<dbReference type="Proteomes" id="UP000646827">
    <property type="component" value="Unassembled WGS sequence"/>
</dbReference>
<comment type="similarity">
    <text evidence="2 6">Belongs to the YIP1 family.</text>
</comment>
<feature type="transmembrane region" description="Helical" evidence="6">
    <location>
        <begin position="140"/>
        <end position="160"/>
    </location>
</feature>
<protein>
    <recommendedName>
        <fullName evidence="6">Protein YIP</fullName>
    </recommendedName>
</protein>
<dbReference type="GO" id="GO:0006888">
    <property type="term" value="P:endoplasmic reticulum to Golgi vesicle-mediated transport"/>
    <property type="evidence" value="ECO:0007669"/>
    <property type="project" value="InterPro"/>
</dbReference>
<feature type="region of interest" description="Disordered" evidence="7">
    <location>
        <begin position="33"/>
        <end position="58"/>
    </location>
</feature>
<accession>A0A8H7S2W6</accession>
<feature type="region of interest" description="Disordered" evidence="7">
    <location>
        <begin position="74"/>
        <end position="101"/>
    </location>
</feature>
<feature type="compositionally biased region" description="Low complexity" evidence="7">
    <location>
        <begin position="74"/>
        <end position="100"/>
    </location>
</feature>
<comment type="caution">
    <text evidence="9">The sequence shown here is derived from an EMBL/GenBank/DDBJ whole genome shotgun (WGS) entry which is preliminary data.</text>
</comment>
<feature type="compositionally biased region" description="Low complexity" evidence="7">
    <location>
        <begin position="42"/>
        <end position="52"/>
    </location>
</feature>
<evidence type="ECO:0000256" key="5">
    <source>
        <dbReference type="ARBA" id="ARBA00023136"/>
    </source>
</evidence>
<gene>
    <name evidence="9" type="ORF">INT45_002700</name>
</gene>
<organism evidence="9 10">
    <name type="scientific">Circinella minor</name>
    <dbReference type="NCBI Taxonomy" id="1195481"/>
    <lineage>
        <taxon>Eukaryota</taxon>
        <taxon>Fungi</taxon>
        <taxon>Fungi incertae sedis</taxon>
        <taxon>Mucoromycota</taxon>
        <taxon>Mucoromycotina</taxon>
        <taxon>Mucoromycetes</taxon>
        <taxon>Mucorales</taxon>
        <taxon>Lichtheimiaceae</taxon>
        <taxon>Circinella</taxon>
    </lineage>
</organism>